<dbReference type="GO" id="GO:0005829">
    <property type="term" value="C:cytosol"/>
    <property type="evidence" value="ECO:0007669"/>
    <property type="project" value="TreeGrafter"/>
</dbReference>
<dbReference type="PANTHER" id="PTHR47396:SF1">
    <property type="entry name" value="ATP-DEPENDENT HELICASE IRC3-RELATED"/>
    <property type="match status" value="1"/>
</dbReference>
<dbReference type="HOGENOM" id="CLU_014765_3_2_5"/>
<dbReference type="PROSITE" id="PS51194">
    <property type="entry name" value="HELICASE_CTER"/>
    <property type="match status" value="1"/>
</dbReference>
<proteinExistence type="predicted"/>
<dbReference type="InterPro" id="IPR006935">
    <property type="entry name" value="Helicase/UvrB_N"/>
</dbReference>
<dbReference type="SMART" id="SM00487">
    <property type="entry name" value="DEXDc"/>
    <property type="match status" value="1"/>
</dbReference>
<dbReference type="AlphaFoldDB" id="B1MAA8"/>
<dbReference type="SUPFAM" id="SSF52540">
    <property type="entry name" value="P-loop containing nucleoside triphosphate hydrolases"/>
    <property type="match status" value="1"/>
</dbReference>
<dbReference type="EMBL" id="CP001009">
    <property type="protein sequence ID" value="ACB28433.1"/>
    <property type="molecule type" value="Genomic_DNA"/>
</dbReference>
<dbReference type="GeneID" id="6141871"/>
<evidence type="ECO:0000259" key="1">
    <source>
        <dbReference type="PROSITE" id="PS51192"/>
    </source>
</evidence>
<dbReference type="Proteomes" id="UP000006589">
    <property type="component" value="Plasmid pMRAD08"/>
</dbReference>
<keyword evidence="3" id="KW-0614">Plasmid</keyword>
<dbReference type="GO" id="GO:0003677">
    <property type="term" value="F:DNA binding"/>
    <property type="evidence" value="ECO:0007669"/>
    <property type="project" value="InterPro"/>
</dbReference>
<dbReference type="Pfam" id="PF00271">
    <property type="entry name" value="Helicase_C"/>
    <property type="match status" value="1"/>
</dbReference>
<gene>
    <name evidence="3" type="ordered locus">Mrad2831_6521</name>
</gene>
<accession>B1MAA8</accession>
<geneLocation type="plasmid" evidence="3 4">
    <name>pMRAD08</name>
</geneLocation>
<dbReference type="GO" id="GO:0005524">
    <property type="term" value="F:ATP binding"/>
    <property type="evidence" value="ECO:0007669"/>
    <property type="project" value="InterPro"/>
</dbReference>
<feature type="domain" description="Helicase ATP-binding" evidence="1">
    <location>
        <begin position="17"/>
        <end position="164"/>
    </location>
</feature>
<evidence type="ECO:0000259" key="2">
    <source>
        <dbReference type="PROSITE" id="PS51194"/>
    </source>
</evidence>
<dbReference type="InterPro" id="IPR027417">
    <property type="entry name" value="P-loop_NTPase"/>
</dbReference>
<dbReference type="InterPro" id="IPR050742">
    <property type="entry name" value="Helicase_Restrict-Modif_Enz"/>
</dbReference>
<evidence type="ECO:0000313" key="3">
    <source>
        <dbReference type="EMBL" id="ACB28433.1"/>
    </source>
</evidence>
<name>B1MAA8_METRJ</name>
<dbReference type="Gene3D" id="3.40.50.300">
    <property type="entry name" value="P-loop containing nucleotide triphosphate hydrolases"/>
    <property type="match status" value="2"/>
</dbReference>
<dbReference type="InterPro" id="IPR014001">
    <property type="entry name" value="Helicase_ATP-bd"/>
</dbReference>
<dbReference type="Pfam" id="PF04851">
    <property type="entry name" value="ResIII"/>
    <property type="match status" value="1"/>
</dbReference>
<dbReference type="PROSITE" id="PS51192">
    <property type="entry name" value="HELICASE_ATP_BIND_1"/>
    <property type="match status" value="1"/>
</dbReference>
<dbReference type="PANTHER" id="PTHR47396">
    <property type="entry name" value="TYPE I RESTRICTION ENZYME ECOKI R PROTEIN"/>
    <property type="match status" value="1"/>
</dbReference>
<dbReference type="KEGG" id="mrd:Mrad2831_6521"/>
<reference evidence="3 4" key="1">
    <citation type="submission" date="2008-03" db="EMBL/GenBank/DDBJ databases">
        <title>Complete sequence of plasmid8 of Methylobacterium radiotolerans JCM 2831.</title>
        <authorList>
            <consortium name="US DOE Joint Genome Institute"/>
            <person name="Copeland A."/>
            <person name="Lucas S."/>
            <person name="Lapidus A."/>
            <person name="Glavina del Rio T."/>
            <person name="Dalin E."/>
            <person name="Tice H."/>
            <person name="Bruce D."/>
            <person name="Goodwin L."/>
            <person name="Pitluck S."/>
            <person name="Kiss H."/>
            <person name="Brettin T."/>
            <person name="Detter J.C."/>
            <person name="Han C."/>
            <person name="Kuske C.R."/>
            <person name="Schmutz J."/>
            <person name="Larimer F."/>
            <person name="Land M."/>
            <person name="Hauser L."/>
            <person name="Kyrpides N."/>
            <person name="Mikhailova N."/>
            <person name="Marx C.J."/>
            <person name="Richardson P."/>
        </authorList>
    </citation>
    <scope>NUCLEOTIDE SEQUENCE [LARGE SCALE GENOMIC DNA]</scope>
    <source>
        <strain evidence="4">ATCC 27329 / DSM 1819 / JCM 2831 / NBRC 15690 / NCIMB 10815 / 0-1</strain>
        <plasmid evidence="4">Plasmid pMRAD08</plasmid>
    </source>
</reference>
<protein>
    <submittedName>
        <fullName evidence="3">Type III restriction protein res subunit</fullName>
    </submittedName>
</protein>
<feature type="domain" description="Helicase C-terminal" evidence="2">
    <location>
        <begin position="217"/>
        <end position="372"/>
    </location>
</feature>
<evidence type="ECO:0000313" key="4">
    <source>
        <dbReference type="Proteomes" id="UP000006589"/>
    </source>
</evidence>
<dbReference type="GO" id="GO:0016787">
    <property type="term" value="F:hydrolase activity"/>
    <property type="evidence" value="ECO:0007669"/>
    <property type="project" value="InterPro"/>
</dbReference>
<organism evidence="3 4">
    <name type="scientific">Methylobacterium radiotolerans (strain ATCC 27329 / DSM 1819 / JCM 2831 / NBRC 15690 / NCIMB 10815 / 0-1)</name>
    <dbReference type="NCBI Taxonomy" id="426355"/>
    <lineage>
        <taxon>Bacteria</taxon>
        <taxon>Pseudomonadati</taxon>
        <taxon>Pseudomonadota</taxon>
        <taxon>Alphaproteobacteria</taxon>
        <taxon>Hyphomicrobiales</taxon>
        <taxon>Methylobacteriaceae</taxon>
        <taxon>Methylobacterium</taxon>
    </lineage>
</organism>
<dbReference type="InterPro" id="IPR001650">
    <property type="entry name" value="Helicase_C-like"/>
</dbReference>
<sequence length="462" mass="49245">MIQLRDYQSAAVARIREAYAERSRRILLVLPTGGGKTIVFCWIGAAVAARGKRVVVLVHRAELLEQVSKALAGMGVEHGLIAAGHPTTEAAVQVASVATLARRLAAGFAPPDLIVIDEAHHAVAGTWNRVIDAAPESFVLGVSATPARLDGRGLGSAFDVMVEGPTVAELTAAGHLVPARVFAPPERLDLSKIKVRAGEYDARQLAEAMAGGTLIGDAVAHYRRLAAGRPAVAFCASIEHSQIVAARFRGAGVAAAHVDGKTDAAERRRLIAGLGTGELRVLTNVDLIGEGVDVPAIGAVILLRPTRSEARYLQSVGRALRPSAGKSEAIVLDHAGATWMHGLPDAPRAWSLADQPARRSTGRTEAPGERLRQCEACGAFEPPGTPACGTCGASLKPCPAEIQEAEAELVERQRQQVEQVRRMDYIEVERWANTPDRLRIAARIRGYHPGWVKHRLNELEAD</sequence>
<dbReference type="SMART" id="SM00490">
    <property type="entry name" value="HELICc"/>
    <property type="match status" value="1"/>
</dbReference>
<dbReference type="RefSeq" id="WP_012327499.1">
    <property type="nucleotide sequence ID" value="NC_010507.1"/>
</dbReference>
<dbReference type="OrthoDB" id="5194627at2"/>